<sequence>MARQFPLAGLLRVRRLQEEQAAGGLAAANRRLRDADDARTEAYAALHDLPADAVDRATLTAIAAARASARSMLAELGAVEEARRAEADAAQAQYRAARERAAVLGKLEDRHAGLAAAEELRAEQVVLDELAGSRHNRAEG</sequence>
<gene>
    <name evidence="1" type="ORF">BN1051_00045</name>
</gene>
<keyword evidence="1" id="KW-0282">Flagellum</keyword>
<keyword evidence="1" id="KW-0969">Cilium</keyword>
<name>A0A078MMJ7_9MICC</name>
<keyword evidence="1" id="KW-0966">Cell projection</keyword>
<evidence type="ECO:0000313" key="1">
    <source>
        <dbReference type="EMBL" id="CEA06627.1"/>
    </source>
</evidence>
<dbReference type="AlphaFoldDB" id="A0A078MMJ7"/>
<dbReference type="EMBL" id="LN483070">
    <property type="protein sequence ID" value="CEA06627.1"/>
    <property type="molecule type" value="Genomic_DNA"/>
</dbReference>
<dbReference type="InterPro" id="IPR053716">
    <property type="entry name" value="Flag_assembly_chemotaxis_eff"/>
</dbReference>
<proteinExistence type="predicted"/>
<reference evidence="1" key="1">
    <citation type="submission" date="2014-07" db="EMBL/GenBank/DDBJ databases">
        <authorList>
            <person name="Urmite Genomes Urmite Genomes"/>
        </authorList>
    </citation>
    <scope>NUCLEOTIDE SEQUENCE</scope>
    <source>
        <strain evidence="1">11W110_air</strain>
    </source>
</reference>
<organism evidence="1">
    <name type="scientific">Arthrobacter saudimassiliensis</name>
    <dbReference type="NCBI Taxonomy" id="1461584"/>
    <lineage>
        <taxon>Bacteria</taxon>
        <taxon>Bacillati</taxon>
        <taxon>Actinomycetota</taxon>
        <taxon>Actinomycetes</taxon>
        <taxon>Micrococcales</taxon>
        <taxon>Micrococcaceae</taxon>
        <taxon>Arthrobacter</taxon>
    </lineage>
</organism>
<accession>A0A078MMJ7</accession>
<protein>
    <submittedName>
        <fullName evidence="1">Flagellar FliJ protein</fullName>
    </submittedName>
</protein>
<dbReference type="Gene3D" id="1.10.287.1700">
    <property type="match status" value="1"/>
</dbReference>
<dbReference type="PATRIC" id="fig|1461584.3.peg.44"/>